<dbReference type="InterPro" id="IPR051797">
    <property type="entry name" value="TrmB-like"/>
</dbReference>
<protein>
    <submittedName>
        <fullName evidence="2">TrmB family transcriptional regulator</fullName>
    </submittedName>
</protein>
<organism evidence="2 3">
    <name type="scientific">Haloplanus salinus</name>
    <dbReference type="NCBI Taxonomy" id="1126245"/>
    <lineage>
        <taxon>Archaea</taxon>
        <taxon>Methanobacteriati</taxon>
        <taxon>Methanobacteriota</taxon>
        <taxon>Stenosarchaea group</taxon>
        <taxon>Halobacteria</taxon>
        <taxon>Halobacteriales</taxon>
        <taxon>Haloferacaceae</taxon>
        <taxon>Haloplanus</taxon>
    </lineage>
</organism>
<proteinExistence type="predicted"/>
<sequence>MLQEFGFKEYEARCFVALSRRPRGTAKQISETSGVPRTRVYDALGALETKGLVEVQHTSPKQFRAVSIDEAIGTIRAEYEARTEALRTALESVDRIDDADEVEVTHEVWSLSGTASIDGRVEQLIDEADGEVIVVSRHGSTFSEALLDRLRAASDRGVAVVVGTWDESMRERIEADLPDAEVFVSGIETLTGSPFPDDDTDLGRLLLVDQSTTLVSSFTGGDDDDGHERAVFGRGFDNGLVAVVRRLMAMGFTEPLVVGG</sequence>
<keyword evidence="3" id="KW-1185">Reference proteome</keyword>
<dbReference type="Proteomes" id="UP000252189">
    <property type="component" value="Unassembled WGS sequence"/>
</dbReference>
<dbReference type="Gene3D" id="1.10.10.10">
    <property type="entry name" value="Winged helix-like DNA-binding domain superfamily/Winged helix DNA-binding domain"/>
    <property type="match status" value="1"/>
</dbReference>
<dbReference type="SUPFAM" id="SSF46785">
    <property type="entry name" value="Winged helix' DNA-binding domain"/>
    <property type="match status" value="1"/>
</dbReference>
<dbReference type="PANTHER" id="PTHR34293">
    <property type="entry name" value="HTH-TYPE TRANSCRIPTIONAL REGULATOR TRMBL2"/>
    <property type="match status" value="1"/>
</dbReference>
<accession>A0A368NDI9</accession>
<name>A0A368NDI9_9EURY</name>
<dbReference type="EMBL" id="QPHM01000001">
    <property type="protein sequence ID" value="RCU48687.1"/>
    <property type="molecule type" value="Genomic_DNA"/>
</dbReference>
<evidence type="ECO:0000313" key="3">
    <source>
        <dbReference type="Proteomes" id="UP000252189"/>
    </source>
</evidence>
<feature type="domain" description="Transcription regulator TrmB N-terminal" evidence="1">
    <location>
        <begin position="2"/>
        <end position="68"/>
    </location>
</feature>
<comment type="caution">
    <text evidence="2">The sequence shown here is derived from an EMBL/GenBank/DDBJ whole genome shotgun (WGS) entry which is preliminary data.</text>
</comment>
<gene>
    <name evidence="2" type="ORF">DU504_11545</name>
</gene>
<evidence type="ECO:0000259" key="1">
    <source>
        <dbReference type="Pfam" id="PF01978"/>
    </source>
</evidence>
<dbReference type="PANTHER" id="PTHR34293:SF1">
    <property type="entry name" value="HTH-TYPE TRANSCRIPTIONAL REGULATOR TRMBL2"/>
    <property type="match status" value="1"/>
</dbReference>
<dbReference type="InterPro" id="IPR036388">
    <property type="entry name" value="WH-like_DNA-bd_sf"/>
</dbReference>
<dbReference type="Pfam" id="PF01978">
    <property type="entry name" value="TrmB"/>
    <property type="match status" value="1"/>
</dbReference>
<dbReference type="InterPro" id="IPR002831">
    <property type="entry name" value="Tscrpt_reg_TrmB_N"/>
</dbReference>
<reference evidence="2 3" key="1">
    <citation type="submission" date="2018-07" db="EMBL/GenBank/DDBJ databases">
        <title>Genome sequences of Haloplanus salinus JCM 18368T.</title>
        <authorList>
            <person name="Kim Y.B."/>
            <person name="Roh S.W."/>
        </authorList>
    </citation>
    <scope>NUCLEOTIDE SEQUENCE [LARGE SCALE GENOMIC DNA]</scope>
    <source>
        <strain evidence="2 3">JCM 18368</strain>
    </source>
</reference>
<dbReference type="InterPro" id="IPR036390">
    <property type="entry name" value="WH_DNA-bd_sf"/>
</dbReference>
<evidence type="ECO:0000313" key="2">
    <source>
        <dbReference type="EMBL" id="RCU48687.1"/>
    </source>
</evidence>
<dbReference type="AlphaFoldDB" id="A0A368NDI9"/>